<evidence type="ECO:0000313" key="1">
    <source>
        <dbReference type="EMBL" id="NYS48065.1"/>
    </source>
</evidence>
<dbReference type="Proteomes" id="UP000531840">
    <property type="component" value="Unassembled WGS sequence"/>
</dbReference>
<organism evidence="1 2">
    <name type="scientific">Gemelliphila palaticanis</name>
    <dbReference type="NCBI Taxonomy" id="81950"/>
    <lineage>
        <taxon>Bacteria</taxon>
        <taxon>Bacillati</taxon>
        <taxon>Bacillota</taxon>
        <taxon>Bacilli</taxon>
        <taxon>Bacillales</taxon>
        <taxon>Gemellaceae</taxon>
        <taxon>Gemelliphila</taxon>
    </lineage>
</organism>
<dbReference type="RefSeq" id="WP_179941847.1">
    <property type="nucleotide sequence ID" value="NZ_JACBYF010000026.1"/>
</dbReference>
<protein>
    <submittedName>
        <fullName evidence="1">Uncharacterized protein</fullName>
    </submittedName>
</protein>
<dbReference type="EMBL" id="JACBYF010000026">
    <property type="protein sequence ID" value="NYS48065.1"/>
    <property type="molecule type" value="Genomic_DNA"/>
</dbReference>
<evidence type="ECO:0000313" key="2">
    <source>
        <dbReference type="Proteomes" id="UP000531840"/>
    </source>
</evidence>
<accession>A0ABX2T0B1</accession>
<dbReference type="InterPro" id="IPR003772">
    <property type="entry name" value="YceD"/>
</dbReference>
<gene>
    <name evidence="1" type="ORF">HZY85_07760</name>
</gene>
<dbReference type="Pfam" id="PF02620">
    <property type="entry name" value="YceD"/>
    <property type="match status" value="1"/>
</dbReference>
<proteinExistence type="predicted"/>
<name>A0ABX2T0B1_9BACL</name>
<keyword evidence="2" id="KW-1185">Reference proteome</keyword>
<reference evidence="1 2" key="1">
    <citation type="submission" date="2020-07" db="EMBL/GenBank/DDBJ databases">
        <title>MOT database genomes.</title>
        <authorList>
            <person name="Joseph S."/>
            <person name="Aduse-Opoku J."/>
            <person name="Hashim A."/>
            <person name="Wade W."/>
            <person name="Curtis M."/>
        </authorList>
    </citation>
    <scope>NUCLEOTIDE SEQUENCE [LARGE SCALE GENOMIC DNA]</scope>
    <source>
        <strain evidence="1 2">CIP 106318</strain>
    </source>
</reference>
<comment type="caution">
    <text evidence="1">The sequence shown here is derived from an EMBL/GenBank/DDBJ whole genome shotgun (WGS) entry which is preliminary data.</text>
</comment>
<sequence>MKWLRSSLFKNNKDKFFFEEQLDISFKNFDSSLKEVENIVIKGTLTRNSHDKIYVDLNVSGIYKIISSRSLNIIDVPFEIEEQEEFVDSSYYDSDSFSDVSTMDMYIDISDLIKELIILNVPTSYYLEEEKIETTDGKGWSLISEDNLLEESKKDNPFLVLNNMFKEK</sequence>